<keyword evidence="3" id="KW-1185">Reference proteome</keyword>
<evidence type="ECO:0000313" key="3">
    <source>
        <dbReference type="Proteomes" id="UP000735302"/>
    </source>
</evidence>
<evidence type="ECO:0000313" key="2">
    <source>
        <dbReference type="EMBL" id="GFO37740.1"/>
    </source>
</evidence>
<gene>
    <name evidence="2" type="ORF">PoB_006424500</name>
</gene>
<feature type="compositionally biased region" description="Basic and acidic residues" evidence="1">
    <location>
        <begin position="46"/>
        <end position="58"/>
    </location>
</feature>
<name>A0AAV4D135_9GAST</name>
<proteinExistence type="predicted"/>
<feature type="compositionally biased region" description="Low complexity" evidence="1">
    <location>
        <begin position="34"/>
        <end position="45"/>
    </location>
</feature>
<organism evidence="2 3">
    <name type="scientific">Plakobranchus ocellatus</name>
    <dbReference type="NCBI Taxonomy" id="259542"/>
    <lineage>
        <taxon>Eukaryota</taxon>
        <taxon>Metazoa</taxon>
        <taxon>Spiralia</taxon>
        <taxon>Lophotrochozoa</taxon>
        <taxon>Mollusca</taxon>
        <taxon>Gastropoda</taxon>
        <taxon>Heterobranchia</taxon>
        <taxon>Euthyneura</taxon>
        <taxon>Panpulmonata</taxon>
        <taxon>Sacoglossa</taxon>
        <taxon>Placobranchoidea</taxon>
        <taxon>Plakobranchidae</taxon>
        <taxon>Plakobranchus</taxon>
    </lineage>
</organism>
<feature type="compositionally biased region" description="Polar residues" evidence="1">
    <location>
        <begin position="1"/>
        <end position="27"/>
    </location>
</feature>
<dbReference type="EMBL" id="BLXT01007302">
    <property type="protein sequence ID" value="GFO37740.1"/>
    <property type="molecule type" value="Genomic_DNA"/>
</dbReference>
<evidence type="ECO:0000256" key="1">
    <source>
        <dbReference type="SAM" id="MobiDB-lite"/>
    </source>
</evidence>
<dbReference type="Proteomes" id="UP000735302">
    <property type="component" value="Unassembled WGS sequence"/>
</dbReference>
<feature type="region of interest" description="Disordered" evidence="1">
    <location>
        <begin position="1"/>
        <end position="59"/>
    </location>
</feature>
<dbReference type="AlphaFoldDB" id="A0AAV4D135"/>
<reference evidence="2 3" key="1">
    <citation type="journal article" date="2021" name="Elife">
        <title>Chloroplast acquisition without the gene transfer in kleptoplastic sea slugs, Plakobranchus ocellatus.</title>
        <authorList>
            <person name="Maeda T."/>
            <person name="Takahashi S."/>
            <person name="Yoshida T."/>
            <person name="Shimamura S."/>
            <person name="Takaki Y."/>
            <person name="Nagai Y."/>
            <person name="Toyoda A."/>
            <person name="Suzuki Y."/>
            <person name="Arimoto A."/>
            <person name="Ishii H."/>
            <person name="Satoh N."/>
            <person name="Nishiyama T."/>
            <person name="Hasebe M."/>
            <person name="Maruyama T."/>
            <person name="Minagawa J."/>
            <person name="Obokata J."/>
            <person name="Shigenobu S."/>
        </authorList>
    </citation>
    <scope>NUCLEOTIDE SEQUENCE [LARGE SCALE GENOMIC DNA]</scope>
</reference>
<accession>A0AAV4D135</accession>
<protein>
    <submittedName>
        <fullName evidence="2">Uncharacterized protein</fullName>
    </submittedName>
</protein>
<comment type="caution">
    <text evidence="2">The sequence shown here is derived from an EMBL/GenBank/DDBJ whole genome shotgun (WGS) entry which is preliminary data.</text>
</comment>
<sequence>MLRGQTSSTKYSPNLGENLSKRASPQQGDLRLLGPPSGQGAGSAARTRDRKVPADLRADSQATVLPTSVNDMYRLFREVPVWGPGKNRLHRGCRGSGVDGTLDSEHALKSVEILLSRVRAPTPALWPDEGPESLISPCCGLDIQK</sequence>